<dbReference type="EMBL" id="MU069480">
    <property type="protein sequence ID" value="KAF5841695.1"/>
    <property type="molecule type" value="Genomic_DNA"/>
</dbReference>
<organism evidence="2 3">
    <name type="scientific">Dunaliella salina</name>
    <name type="common">Green alga</name>
    <name type="synonym">Protococcus salinus</name>
    <dbReference type="NCBI Taxonomy" id="3046"/>
    <lineage>
        <taxon>Eukaryota</taxon>
        <taxon>Viridiplantae</taxon>
        <taxon>Chlorophyta</taxon>
        <taxon>core chlorophytes</taxon>
        <taxon>Chlorophyceae</taxon>
        <taxon>CS clade</taxon>
        <taxon>Chlamydomonadales</taxon>
        <taxon>Dunaliellaceae</taxon>
        <taxon>Dunaliella</taxon>
    </lineage>
</organism>
<proteinExistence type="predicted"/>
<feature type="region of interest" description="Disordered" evidence="1">
    <location>
        <begin position="184"/>
        <end position="262"/>
    </location>
</feature>
<protein>
    <submittedName>
        <fullName evidence="2">Uncharacterized protein</fullName>
    </submittedName>
</protein>
<evidence type="ECO:0000256" key="1">
    <source>
        <dbReference type="SAM" id="MobiDB-lite"/>
    </source>
</evidence>
<feature type="region of interest" description="Disordered" evidence="1">
    <location>
        <begin position="104"/>
        <end position="136"/>
    </location>
</feature>
<name>A0ABQ7H4B2_DUNSA</name>
<feature type="non-terminal residue" evidence="2">
    <location>
        <position position="1"/>
    </location>
</feature>
<comment type="caution">
    <text evidence="2">The sequence shown here is derived from an EMBL/GenBank/DDBJ whole genome shotgun (WGS) entry which is preliminary data.</text>
</comment>
<sequence length="292" mass="29834">SRSSPPAAATATAAAGTAAPAAAAAAARFAAAGAAGDGQEDHSVGDREDDSVDYSGDGPENDGVDGSLAPHSLLSGQPGISVRAVRLTTKKWRLALAAVAAPRPPLDDAHLKPGARKSNHLSVPAPLSDDGSPARFGQSTMRRRLAHRLLLELDKHGMAYMVASPGSARALAVRCVATVNGWLGGGNGDPSLKGARKAGGSSRAATTTNTSHNTTSSTSTSSSSRRKGVQGVASRSRRNRLAQSQSHRSRQPAAGGRGSRQRGLAVFAAEEIQEAKPDGTHLPLLLLTVLLM</sequence>
<reference evidence="2" key="1">
    <citation type="submission" date="2017-08" db="EMBL/GenBank/DDBJ databases">
        <authorList>
            <person name="Polle J.E."/>
            <person name="Barry K."/>
            <person name="Cushman J."/>
            <person name="Schmutz J."/>
            <person name="Tran D."/>
            <person name="Hathwaick L.T."/>
            <person name="Yim W.C."/>
            <person name="Jenkins J."/>
            <person name="Mckie-Krisberg Z.M."/>
            <person name="Prochnik S."/>
            <person name="Lindquist E."/>
            <person name="Dockter R.B."/>
            <person name="Adam C."/>
            <person name="Molina H."/>
            <person name="Bunkerborg J."/>
            <person name="Jin E."/>
            <person name="Buchheim M."/>
            <person name="Magnuson J."/>
        </authorList>
    </citation>
    <scope>NUCLEOTIDE SEQUENCE</scope>
    <source>
        <strain evidence="2">CCAP 19/18</strain>
    </source>
</reference>
<dbReference type="Proteomes" id="UP000815325">
    <property type="component" value="Unassembled WGS sequence"/>
</dbReference>
<evidence type="ECO:0000313" key="3">
    <source>
        <dbReference type="Proteomes" id="UP000815325"/>
    </source>
</evidence>
<accession>A0ABQ7H4B2</accession>
<feature type="region of interest" description="Disordered" evidence="1">
    <location>
        <begin position="30"/>
        <end position="75"/>
    </location>
</feature>
<evidence type="ECO:0000313" key="2">
    <source>
        <dbReference type="EMBL" id="KAF5841695.1"/>
    </source>
</evidence>
<feature type="compositionally biased region" description="Low complexity" evidence="1">
    <location>
        <begin position="198"/>
        <end position="223"/>
    </location>
</feature>
<gene>
    <name evidence="2" type="ORF">DUNSADRAFT_11902</name>
</gene>
<keyword evidence="3" id="KW-1185">Reference proteome</keyword>